<protein>
    <submittedName>
        <fullName evidence="1">Uncharacterized protein</fullName>
    </submittedName>
</protein>
<sequence length="65" mass="7366">MYLKLEEAEKHIGKSVPVTIDRYVFLDATGLAFWSRLRLAVSLLLTPITVLLKGRSIGVRPRVKE</sequence>
<dbReference type="AlphaFoldDB" id="A0A0F9PR96"/>
<comment type="caution">
    <text evidence="1">The sequence shown here is derived from an EMBL/GenBank/DDBJ whole genome shotgun (WGS) entry which is preliminary data.</text>
</comment>
<accession>A0A0F9PR96</accession>
<dbReference type="EMBL" id="LAZR01005016">
    <property type="protein sequence ID" value="KKN03606.1"/>
    <property type="molecule type" value="Genomic_DNA"/>
</dbReference>
<reference evidence="1" key="1">
    <citation type="journal article" date="2015" name="Nature">
        <title>Complex archaea that bridge the gap between prokaryotes and eukaryotes.</title>
        <authorList>
            <person name="Spang A."/>
            <person name="Saw J.H."/>
            <person name="Jorgensen S.L."/>
            <person name="Zaremba-Niedzwiedzka K."/>
            <person name="Martijn J."/>
            <person name="Lind A.E."/>
            <person name="van Eijk R."/>
            <person name="Schleper C."/>
            <person name="Guy L."/>
            <person name="Ettema T.J."/>
        </authorList>
    </citation>
    <scope>NUCLEOTIDE SEQUENCE</scope>
</reference>
<name>A0A0F9PR96_9ZZZZ</name>
<proteinExistence type="predicted"/>
<gene>
    <name evidence="1" type="ORF">LCGC14_1105940</name>
</gene>
<organism evidence="1">
    <name type="scientific">marine sediment metagenome</name>
    <dbReference type="NCBI Taxonomy" id="412755"/>
    <lineage>
        <taxon>unclassified sequences</taxon>
        <taxon>metagenomes</taxon>
        <taxon>ecological metagenomes</taxon>
    </lineage>
</organism>
<evidence type="ECO:0000313" key="1">
    <source>
        <dbReference type="EMBL" id="KKN03606.1"/>
    </source>
</evidence>